<feature type="transmembrane region" description="Helical" evidence="1">
    <location>
        <begin position="20"/>
        <end position="40"/>
    </location>
</feature>
<name>A0A9W8MVG2_9AGAR</name>
<protein>
    <recommendedName>
        <fullName evidence="2">DUF6533 domain-containing protein</fullName>
    </recommendedName>
</protein>
<dbReference type="AlphaFoldDB" id="A0A9W8MVG2"/>
<evidence type="ECO:0000256" key="1">
    <source>
        <dbReference type="SAM" id="Phobius"/>
    </source>
</evidence>
<dbReference type="EMBL" id="JANKHO010000438">
    <property type="protein sequence ID" value="KAJ3509914.1"/>
    <property type="molecule type" value="Genomic_DNA"/>
</dbReference>
<keyword evidence="1" id="KW-1133">Transmembrane helix</keyword>
<comment type="caution">
    <text evidence="3">The sequence shown here is derived from an EMBL/GenBank/DDBJ whole genome shotgun (WGS) entry which is preliminary data.</text>
</comment>
<dbReference type="Pfam" id="PF20151">
    <property type="entry name" value="DUF6533"/>
    <property type="match status" value="1"/>
</dbReference>
<feature type="transmembrane region" description="Helical" evidence="1">
    <location>
        <begin position="60"/>
        <end position="79"/>
    </location>
</feature>
<organism evidence="3 4">
    <name type="scientific">Agrocybe chaxingu</name>
    <dbReference type="NCBI Taxonomy" id="84603"/>
    <lineage>
        <taxon>Eukaryota</taxon>
        <taxon>Fungi</taxon>
        <taxon>Dikarya</taxon>
        <taxon>Basidiomycota</taxon>
        <taxon>Agaricomycotina</taxon>
        <taxon>Agaricomycetes</taxon>
        <taxon>Agaricomycetidae</taxon>
        <taxon>Agaricales</taxon>
        <taxon>Agaricineae</taxon>
        <taxon>Strophariaceae</taxon>
        <taxon>Agrocybe</taxon>
    </lineage>
</organism>
<accession>A0A9W8MVG2</accession>
<evidence type="ECO:0000313" key="4">
    <source>
        <dbReference type="Proteomes" id="UP001148786"/>
    </source>
</evidence>
<feature type="transmembrane region" description="Helical" evidence="1">
    <location>
        <begin position="86"/>
        <end position="102"/>
    </location>
</feature>
<keyword evidence="1" id="KW-0812">Transmembrane</keyword>
<gene>
    <name evidence="3" type="ORF">NLJ89_g4963</name>
</gene>
<reference evidence="3" key="1">
    <citation type="submission" date="2022-07" db="EMBL/GenBank/DDBJ databases">
        <title>Genome Sequence of Agrocybe chaxingu.</title>
        <authorList>
            <person name="Buettner E."/>
        </authorList>
    </citation>
    <scope>NUCLEOTIDE SEQUENCE</scope>
    <source>
        <strain evidence="3">MP-N11</strain>
    </source>
</reference>
<dbReference type="Proteomes" id="UP001148786">
    <property type="component" value="Unassembled WGS sequence"/>
</dbReference>
<dbReference type="InterPro" id="IPR045340">
    <property type="entry name" value="DUF6533"/>
</dbReference>
<feature type="transmembrane region" description="Helical" evidence="1">
    <location>
        <begin position="141"/>
        <end position="158"/>
    </location>
</feature>
<feature type="transmembrane region" description="Helical" evidence="1">
    <location>
        <begin position="203"/>
        <end position="224"/>
    </location>
</feature>
<keyword evidence="1" id="KW-0472">Membrane</keyword>
<feature type="domain" description="DUF6533" evidence="2">
    <location>
        <begin position="22"/>
        <end position="67"/>
    </location>
</feature>
<evidence type="ECO:0000259" key="2">
    <source>
        <dbReference type="Pfam" id="PF20151"/>
    </source>
</evidence>
<evidence type="ECO:0000313" key="3">
    <source>
        <dbReference type="EMBL" id="KAJ3509914.1"/>
    </source>
</evidence>
<sequence length="327" mass="36605">MASDVTLPDSRELATLSVNYNLAVIAFSLLVYEYCLTFVAEVERFWSVRGINWASGLFYLNRYMVLVGHIPVMIEYFWSTSNPDKLRMLVLITSITLILHNFDPRCDRLQAYHQYLAVVIQFVVACMLIMRMYALYGRSRFVLALYVCVTAAAGALPAGIRFAAAWSGMLIFDSLVFGMTLYKSLTLPRLRGVNLISVLLRDGSMYFGIIMASNFANVLTFLLGGPFTRGVPTTFTNVISSVMISRLMLNLRHPSLIPHEKCDTCPTRTDPTSLHFEHNLTSQISDGDATVSSLGRPRAGYEYLARDFGGPAHLARQDVELGTIHKD</sequence>
<proteinExistence type="predicted"/>
<keyword evidence="4" id="KW-1185">Reference proteome</keyword>
<feature type="transmembrane region" description="Helical" evidence="1">
    <location>
        <begin position="114"/>
        <end position="134"/>
    </location>
</feature>
<dbReference type="OrthoDB" id="3261349at2759"/>